<dbReference type="EMBL" id="CP001816">
    <property type="protein sequence ID" value="ACZ12262.1"/>
    <property type="molecule type" value="Genomic_DNA"/>
</dbReference>
<dbReference type="Pfam" id="PF00589">
    <property type="entry name" value="Phage_integrase"/>
    <property type="match status" value="1"/>
</dbReference>
<dbReference type="InterPro" id="IPR011010">
    <property type="entry name" value="DNA_brk_join_enz"/>
</dbReference>
<evidence type="ECO:0000256" key="1">
    <source>
        <dbReference type="ARBA" id="ARBA00008857"/>
    </source>
</evidence>
<dbReference type="GO" id="GO:0006310">
    <property type="term" value="P:DNA recombination"/>
    <property type="evidence" value="ECO:0007669"/>
    <property type="project" value="UniProtKB-KW"/>
</dbReference>
<feature type="domain" description="Tyr recombinase" evidence="6">
    <location>
        <begin position="186"/>
        <end position="374"/>
    </location>
</feature>
<evidence type="ECO:0000313" key="9">
    <source>
        <dbReference type="Proteomes" id="UP000002222"/>
    </source>
</evidence>
<reference evidence="8 9" key="2">
    <citation type="journal article" date="2010" name="Stand. Genomic Sci.">
        <title>Complete genome sequence of Sulfurospirillum deleyianum type strain (5175).</title>
        <authorList>
            <person name="Sikorski J."/>
            <person name="Lapidus A."/>
            <person name="Copeland A."/>
            <person name="Glavina Del Rio T."/>
            <person name="Nolan M."/>
            <person name="Lucas S."/>
            <person name="Chen F."/>
            <person name="Tice H."/>
            <person name="Cheng J.F."/>
            <person name="Saunders E."/>
            <person name="Bruce D."/>
            <person name="Goodwin L."/>
            <person name="Pitluck S."/>
            <person name="Ovchinnikova G."/>
            <person name="Pati A."/>
            <person name="Ivanova N."/>
            <person name="Mavromatis K."/>
            <person name="Chen A."/>
            <person name="Palaniappan K."/>
            <person name="Chain P."/>
            <person name="Land M."/>
            <person name="Hauser L."/>
            <person name="Chang Y.J."/>
            <person name="Jeffries C.D."/>
            <person name="Brettin T."/>
            <person name="Detter J.C."/>
            <person name="Han C."/>
            <person name="Rohde M."/>
            <person name="Lang E."/>
            <person name="Spring S."/>
            <person name="Goker M."/>
            <person name="Bristow J."/>
            <person name="Eisen J.A."/>
            <person name="Markowitz V."/>
            <person name="Hugenholtz P."/>
            <person name="Kyrpides N.C."/>
            <person name="Klenk H.P."/>
        </authorList>
    </citation>
    <scope>NUCLEOTIDE SEQUENCE [LARGE SCALE GENOMIC DNA]</scope>
    <source>
        <strain evidence="9">ATCC 51133 / DSM 6946 / 5175</strain>
    </source>
</reference>
<organism evidence="8 9">
    <name type="scientific">Sulfurospirillum deleyianum (strain ATCC 51133 / DSM 6946 / 5175)</name>
    <dbReference type="NCBI Taxonomy" id="525898"/>
    <lineage>
        <taxon>Bacteria</taxon>
        <taxon>Pseudomonadati</taxon>
        <taxon>Campylobacterota</taxon>
        <taxon>Epsilonproteobacteria</taxon>
        <taxon>Campylobacterales</taxon>
        <taxon>Sulfurospirillaceae</taxon>
        <taxon>Sulfurospirillum</taxon>
    </lineage>
</organism>
<keyword evidence="4" id="KW-0233">DNA recombination</keyword>
<evidence type="ECO:0000259" key="6">
    <source>
        <dbReference type="PROSITE" id="PS51898"/>
    </source>
</evidence>
<dbReference type="Proteomes" id="UP000002222">
    <property type="component" value="Chromosome"/>
</dbReference>
<gene>
    <name evidence="8" type="ordered locus">Sdel_1239</name>
</gene>
<dbReference type="InterPro" id="IPR010998">
    <property type="entry name" value="Integrase_recombinase_N"/>
</dbReference>
<dbReference type="KEGG" id="sdl:Sdel_1239"/>
<dbReference type="SUPFAM" id="SSF56349">
    <property type="entry name" value="DNA breaking-rejoining enzymes"/>
    <property type="match status" value="1"/>
</dbReference>
<dbReference type="RefSeq" id="WP_012857019.1">
    <property type="nucleotide sequence ID" value="NC_013512.1"/>
</dbReference>
<dbReference type="Gene3D" id="1.10.150.130">
    <property type="match status" value="1"/>
</dbReference>
<dbReference type="GO" id="GO:0003677">
    <property type="term" value="F:DNA binding"/>
    <property type="evidence" value="ECO:0007669"/>
    <property type="project" value="UniProtKB-UniRule"/>
</dbReference>
<evidence type="ECO:0000313" key="8">
    <source>
        <dbReference type="EMBL" id="ACZ12262.1"/>
    </source>
</evidence>
<keyword evidence="9" id="KW-1185">Reference proteome</keyword>
<feature type="domain" description="Core-binding (CB)" evidence="7">
    <location>
        <begin position="78"/>
        <end position="159"/>
    </location>
</feature>
<sequence>MAKQIVKYVYADIKFTIKELFGYWYLDFYLPSGQRKRGTTKEKASQSGLRIVKKQIIPDIVVGLGKEPEKCKDEYKEWTLNEFAQEYFELQKTQLREHTLYRNICHYRKQILPYFGHRLLTTLTPLDLEKWQNQLLSKYKHSTVQRYRSILYSMFKKAFINDIIPRNPLEKVTAPKMLPNAMEEEESQDPFTQDEINTIMSHATGYMANFIKIMLSTGMRPGELVALTWTDIDFSRKIISVNKTRLRSPRSKAVVDGPVKTNAGKRSIDLFPATEKAFLEQQELTGWQKYIFLNPSNRPFYNHDVIGVNFRNILKRSSIKERVLYNLRHTFASQLISNGADIVYVSKTLGHKDVSITLKIYTKFIKEEDAVRLEKMKKIDKFMVKFENDD</sequence>
<accession>D1B2E2</accession>
<dbReference type="OrthoDB" id="5391994at2"/>
<dbReference type="PROSITE" id="PS51900">
    <property type="entry name" value="CB"/>
    <property type="match status" value="1"/>
</dbReference>
<dbReference type="PROSITE" id="PS51898">
    <property type="entry name" value="TYR_RECOMBINASE"/>
    <property type="match status" value="1"/>
</dbReference>
<comment type="similarity">
    <text evidence="1">Belongs to the 'phage' integrase family.</text>
</comment>
<protein>
    <submittedName>
        <fullName evidence="8">Integrase family protein</fullName>
    </submittedName>
</protein>
<dbReference type="PANTHER" id="PTHR30349">
    <property type="entry name" value="PHAGE INTEGRASE-RELATED"/>
    <property type="match status" value="1"/>
</dbReference>
<dbReference type="InterPro" id="IPR050090">
    <property type="entry name" value="Tyrosine_recombinase_XerCD"/>
</dbReference>
<evidence type="ECO:0000256" key="2">
    <source>
        <dbReference type="ARBA" id="ARBA00022908"/>
    </source>
</evidence>
<keyword evidence="3 5" id="KW-0238">DNA-binding</keyword>
<dbReference type="CDD" id="cd01189">
    <property type="entry name" value="INT_ICEBs1_C_like"/>
    <property type="match status" value="1"/>
</dbReference>
<dbReference type="GO" id="GO:0015074">
    <property type="term" value="P:DNA integration"/>
    <property type="evidence" value="ECO:0007669"/>
    <property type="project" value="UniProtKB-KW"/>
</dbReference>
<dbReference type="Gene3D" id="1.10.443.10">
    <property type="entry name" value="Intergrase catalytic core"/>
    <property type="match status" value="1"/>
</dbReference>
<dbReference type="InterPro" id="IPR002104">
    <property type="entry name" value="Integrase_catalytic"/>
</dbReference>
<proteinExistence type="inferred from homology"/>
<dbReference type="InterPro" id="IPR044068">
    <property type="entry name" value="CB"/>
</dbReference>
<dbReference type="eggNOG" id="COG0582">
    <property type="taxonomic scope" value="Bacteria"/>
</dbReference>
<dbReference type="STRING" id="525898.Sdel_1239"/>
<dbReference type="PANTHER" id="PTHR30349:SF64">
    <property type="entry name" value="PROPHAGE INTEGRASE INTD-RELATED"/>
    <property type="match status" value="1"/>
</dbReference>
<keyword evidence="2" id="KW-0229">DNA integration</keyword>
<reference evidence="9" key="1">
    <citation type="submission" date="2009-11" db="EMBL/GenBank/DDBJ databases">
        <title>The complete genome of Sulfurospirillum deleyianum DSM 6946.</title>
        <authorList>
            <consortium name="US DOE Joint Genome Institute (JGI-PGF)"/>
            <person name="Lucas S."/>
            <person name="Copeland A."/>
            <person name="Lapidus A."/>
            <person name="Glavina del Rio T."/>
            <person name="Dalin E."/>
            <person name="Tice H."/>
            <person name="Bruce D."/>
            <person name="Goodwin L."/>
            <person name="Pitluck S."/>
            <person name="Kyrpides N."/>
            <person name="Mavromatis K."/>
            <person name="Ivanova N."/>
            <person name="Ovchinnikova G."/>
            <person name="Munk A.C."/>
            <person name="Lu M."/>
            <person name="Brettin T."/>
            <person name="Detter J.C."/>
            <person name="Han C."/>
            <person name="Tapia R."/>
            <person name="Larimer F."/>
            <person name="Land M."/>
            <person name="Hauser L."/>
            <person name="Markowitz V."/>
            <person name="Cheng J.F."/>
            <person name="Hugenholtz P."/>
            <person name="Woyke T."/>
            <person name="Wu D."/>
            <person name="Aumann P."/>
            <person name="Schneider S."/>
            <person name="Lang E."/>
            <person name="Spring S."/>
            <person name="Klenk H.P."/>
            <person name="Eisen J.A."/>
        </authorList>
    </citation>
    <scope>NUCLEOTIDE SEQUENCE [LARGE SCALE GENOMIC DNA]</scope>
    <source>
        <strain evidence="9">ATCC 51133 / DSM 6946 / 5175</strain>
    </source>
</reference>
<name>D1B2E2_SULD5</name>
<dbReference type="InterPro" id="IPR004107">
    <property type="entry name" value="Integrase_SAM-like_N"/>
</dbReference>
<dbReference type="AlphaFoldDB" id="D1B2E2"/>
<evidence type="ECO:0000256" key="4">
    <source>
        <dbReference type="ARBA" id="ARBA00023172"/>
    </source>
</evidence>
<evidence type="ECO:0000256" key="3">
    <source>
        <dbReference type="ARBA" id="ARBA00023125"/>
    </source>
</evidence>
<dbReference type="Pfam" id="PF14659">
    <property type="entry name" value="Phage_int_SAM_3"/>
    <property type="match status" value="1"/>
</dbReference>
<evidence type="ECO:0000259" key="7">
    <source>
        <dbReference type="PROSITE" id="PS51900"/>
    </source>
</evidence>
<dbReference type="HOGENOM" id="CLU_027562_17_6_7"/>
<evidence type="ECO:0000256" key="5">
    <source>
        <dbReference type="PROSITE-ProRule" id="PRU01248"/>
    </source>
</evidence>
<dbReference type="InterPro" id="IPR013762">
    <property type="entry name" value="Integrase-like_cat_sf"/>
</dbReference>